<keyword evidence="5" id="KW-1185">Reference proteome</keyword>
<dbReference type="GO" id="GO:0006508">
    <property type="term" value="P:proteolysis"/>
    <property type="evidence" value="ECO:0007669"/>
    <property type="project" value="InterPro"/>
</dbReference>
<feature type="domain" description="BD-FAE-like" evidence="3">
    <location>
        <begin position="23"/>
        <end position="133"/>
    </location>
</feature>
<gene>
    <name evidence="4" type="ORF">NA56DRAFT_604489</name>
</gene>
<dbReference type="Proteomes" id="UP000235672">
    <property type="component" value="Unassembled WGS sequence"/>
</dbReference>
<dbReference type="InterPro" id="IPR001375">
    <property type="entry name" value="Peptidase_S9_cat"/>
</dbReference>
<dbReference type="InterPro" id="IPR050300">
    <property type="entry name" value="GDXG_lipolytic_enzyme"/>
</dbReference>
<dbReference type="EMBL" id="KZ613494">
    <property type="protein sequence ID" value="PMD18453.1"/>
    <property type="molecule type" value="Genomic_DNA"/>
</dbReference>
<protein>
    <submittedName>
        <fullName evidence="4">Alpha/beta-hydrolase</fullName>
    </submittedName>
</protein>
<evidence type="ECO:0000313" key="4">
    <source>
        <dbReference type="EMBL" id="PMD18453.1"/>
    </source>
</evidence>
<feature type="domain" description="Peptidase S9 prolyl oligopeptidase catalytic" evidence="2">
    <location>
        <begin position="228"/>
        <end position="315"/>
    </location>
</feature>
<sequence>MAIKTYVYKTVDSNQQLEADVHYATPKSANDAPIALLIHGGGFCTGAKEHIPYNQIETLLELGFVAVSVNYRLCPTISLYDGPLTDCKDCYAWCKTSLPPLLKKDTGISVDPRRLVTMGHSAGGTLALLMATNPEPPLAILDFYGAKYFSDDFSDNFWFSPNPALSKPDFPEQLIHKIWSEIPPPTSAMLRHSEIAGPRTGTSASQPRNAYLFSGVANGTLLRTNTKDGKYERIDPCTFFTEGFPPVFFIHGVEDRVVPVRFSEKAYAELKGMGVVTELRCVDGMEHAFDEGLGSKDADFATVREGLEFLAKYAQAG</sequence>
<evidence type="ECO:0000259" key="3">
    <source>
        <dbReference type="Pfam" id="PF20434"/>
    </source>
</evidence>
<organism evidence="4 5">
    <name type="scientific">Hyaloscypha hepaticicola</name>
    <dbReference type="NCBI Taxonomy" id="2082293"/>
    <lineage>
        <taxon>Eukaryota</taxon>
        <taxon>Fungi</taxon>
        <taxon>Dikarya</taxon>
        <taxon>Ascomycota</taxon>
        <taxon>Pezizomycotina</taxon>
        <taxon>Leotiomycetes</taxon>
        <taxon>Helotiales</taxon>
        <taxon>Hyaloscyphaceae</taxon>
        <taxon>Hyaloscypha</taxon>
    </lineage>
</organism>
<dbReference type="InterPro" id="IPR049492">
    <property type="entry name" value="BD-FAE-like_dom"/>
</dbReference>
<dbReference type="GO" id="GO:0008236">
    <property type="term" value="F:serine-type peptidase activity"/>
    <property type="evidence" value="ECO:0007669"/>
    <property type="project" value="InterPro"/>
</dbReference>
<evidence type="ECO:0000259" key="2">
    <source>
        <dbReference type="Pfam" id="PF00326"/>
    </source>
</evidence>
<dbReference type="InterPro" id="IPR029058">
    <property type="entry name" value="AB_hydrolase_fold"/>
</dbReference>
<accession>A0A2J6PWP4</accession>
<dbReference type="Gene3D" id="3.40.50.1820">
    <property type="entry name" value="alpha/beta hydrolase"/>
    <property type="match status" value="1"/>
</dbReference>
<reference evidence="4 5" key="1">
    <citation type="submission" date="2016-05" db="EMBL/GenBank/DDBJ databases">
        <title>A degradative enzymes factory behind the ericoid mycorrhizal symbiosis.</title>
        <authorList>
            <consortium name="DOE Joint Genome Institute"/>
            <person name="Martino E."/>
            <person name="Morin E."/>
            <person name="Grelet G."/>
            <person name="Kuo A."/>
            <person name="Kohler A."/>
            <person name="Daghino S."/>
            <person name="Barry K."/>
            <person name="Choi C."/>
            <person name="Cichocki N."/>
            <person name="Clum A."/>
            <person name="Copeland A."/>
            <person name="Hainaut M."/>
            <person name="Haridas S."/>
            <person name="Labutti K."/>
            <person name="Lindquist E."/>
            <person name="Lipzen A."/>
            <person name="Khouja H.-R."/>
            <person name="Murat C."/>
            <person name="Ohm R."/>
            <person name="Olson A."/>
            <person name="Spatafora J."/>
            <person name="Veneault-Fourrey C."/>
            <person name="Henrissat B."/>
            <person name="Grigoriev I."/>
            <person name="Martin F."/>
            <person name="Perotto S."/>
        </authorList>
    </citation>
    <scope>NUCLEOTIDE SEQUENCE [LARGE SCALE GENOMIC DNA]</scope>
    <source>
        <strain evidence="4 5">UAMH 7357</strain>
    </source>
</reference>
<evidence type="ECO:0000256" key="1">
    <source>
        <dbReference type="ARBA" id="ARBA00022801"/>
    </source>
</evidence>
<dbReference type="Pfam" id="PF00326">
    <property type="entry name" value="Peptidase_S9"/>
    <property type="match status" value="1"/>
</dbReference>
<dbReference type="Pfam" id="PF20434">
    <property type="entry name" value="BD-FAE"/>
    <property type="match status" value="1"/>
</dbReference>
<dbReference type="OrthoDB" id="19653at2759"/>
<dbReference type="SUPFAM" id="SSF53474">
    <property type="entry name" value="alpha/beta-Hydrolases"/>
    <property type="match status" value="1"/>
</dbReference>
<proteinExistence type="predicted"/>
<evidence type="ECO:0000313" key="5">
    <source>
        <dbReference type="Proteomes" id="UP000235672"/>
    </source>
</evidence>
<dbReference type="PANTHER" id="PTHR48081">
    <property type="entry name" value="AB HYDROLASE SUPERFAMILY PROTEIN C4A8.06C"/>
    <property type="match status" value="1"/>
</dbReference>
<dbReference type="STRING" id="1745343.A0A2J6PWP4"/>
<name>A0A2J6PWP4_9HELO</name>
<keyword evidence="1 4" id="KW-0378">Hydrolase</keyword>
<dbReference type="AlphaFoldDB" id="A0A2J6PWP4"/>